<evidence type="ECO:0000256" key="3">
    <source>
        <dbReference type="ARBA" id="ARBA00022679"/>
    </source>
</evidence>
<dbReference type="Gene3D" id="3.40.50.12230">
    <property type="match status" value="1"/>
</dbReference>
<evidence type="ECO:0000256" key="5">
    <source>
        <dbReference type="HAMAP-Rule" id="MF_00182"/>
    </source>
</evidence>
<dbReference type="GO" id="GO:0005829">
    <property type="term" value="C:cytosol"/>
    <property type="evidence" value="ECO:0007669"/>
    <property type="project" value="TreeGrafter"/>
</dbReference>
<comment type="function">
    <text evidence="5">Attaches a formyl group to the free amino group of methionyl-tRNA(fMet). The formyl group appears to play a dual role in the initiator identity of N-formylmethionyl-tRNA by promoting its recognition by IF2 and preventing the misappropriation of this tRNA by the elongation apparatus.</text>
</comment>
<organism evidence="8 9">
    <name type="scientific">Gulosibacter chungangensis</name>
    <dbReference type="NCBI Taxonomy" id="979746"/>
    <lineage>
        <taxon>Bacteria</taxon>
        <taxon>Bacillati</taxon>
        <taxon>Actinomycetota</taxon>
        <taxon>Actinomycetes</taxon>
        <taxon>Micrococcales</taxon>
        <taxon>Microbacteriaceae</taxon>
        <taxon>Gulosibacter</taxon>
    </lineage>
</organism>
<dbReference type="InterPro" id="IPR036477">
    <property type="entry name" value="Formyl_transf_N_sf"/>
</dbReference>
<dbReference type="CDD" id="cd08704">
    <property type="entry name" value="Met_tRNA_FMT_C"/>
    <property type="match status" value="1"/>
</dbReference>
<accession>A0A7J5BFD2</accession>
<protein>
    <recommendedName>
        <fullName evidence="2 5">Methionyl-tRNA formyltransferase</fullName>
        <ecNumber evidence="2 5">2.1.2.9</ecNumber>
    </recommendedName>
</protein>
<feature type="domain" description="Formyl transferase N-terminal" evidence="6">
    <location>
        <begin position="1"/>
        <end position="173"/>
    </location>
</feature>
<dbReference type="RefSeq" id="WP_158051586.1">
    <property type="nucleotide sequence ID" value="NZ_WBKB01000002.1"/>
</dbReference>
<dbReference type="InterPro" id="IPR044135">
    <property type="entry name" value="Met-tRNA-FMT_C"/>
</dbReference>
<dbReference type="Proteomes" id="UP000433493">
    <property type="component" value="Unassembled WGS sequence"/>
</dbReference>
<dbReference type="SUPFAM" id="SSF53328">
    <property type="entry name" value="Formyltransferase"/>
    <property type="match status" value="1"/>
</dbReference>
<evidence type="ECO:0000256" key="1">
    <source>
        <dbReference type="ARBA" id="ARBA00010699"/>
    </source>
</evidence>
<keyword evidence="3 5" id="KW-0808">Transferase</keyword>
<evidence type="ECO:0000259" key="7">
    <source>
        <dbReference type="Pfam" id="PF02911"/>
    </source>
</evidence>
<dbReference type="SUPFAM" id="SSF50486">
    <property type="entry name" value="FMT C-terminal domain-like"/>
    <property type="match status" value="1"/>
</dbReference>
<dbReference type="InterPro" id="IPR005794">
    <property type="entry name" value="Fmt"/>
</dbReference>
<evidence type="ECO:0000256" key="4">
    <source>
        <dbReference type="ARBA" id="ARBA00022917"/>
    </source>
</evidence>
<dbReference type="PANTHER" id="PTHR11138:SF5">
    <property type="entry name" value="METHIONYL-TRNA FORMYLTRANSFERASE, MITOCHONDRIAL"/>
    <property type="match status" value="1"/>
</dbReference>
<dbReference type="EC" id="2.1.2.9" evidence="2 5"/>
<feature type="domain" description="Formyl transferase C-terminal" evidence="7">
    <location>
        <begin position="201"/>
        <end position="296"/>
    </location>
</feature>
<feature type="binding site" evidence="5">
    <location>
        <begin position="108"/>
        <end position="111"/>
    </location>
    <ligand>
        <name>(6S)-5,6,7,8-tetrahydrofolate</name>
        <dbReference type="ChEBI" id="CHEBI:57453"/>
    </ligand>
</feature>
<evidence type="ECO:0000313" key="8">
    <source>
        <dbReference type="EMBL" id="KAB1644083.1"/>
    </source>
</evidence>
<dbReference type="NCBIfam" id="TIGR00460">
    <property type="entry name" value="fmt"/>
    <property type="match status" value="1"/>
</dbReference>
<dbReference type="AlphaFoldDB" id="A0A7J5BFD2"/>
<comment type="catalytic activity">
    <reaction evidence="5">
        <text>L-methionyl-tRNA(fMet) + (6R)-10-formyltetrahydrofolate = N-formyl-L-methionyl-tRNA(fMet) + (6S)-5,6,7,8-tetrahydrofolate + H(+)</text>
        <dbReference type="Rhea" id="RHEA:24380"/>
        <dbReference type="Rhea" id="RHEA-COMP:9952"/>
        <dbReference type="Rhea" id="RHEA-COMP:9953"/>
        <dbReference type="ChEBI" id="CHEBI:15378"/>
        <dbReference type="ChEBI" id="CHEBI:57453"/>
        <dbReference type="ChEBI" id="CHEBI:78530"/>
        <dbReference type="ChEBI" id="CHEBI:78844"/>
        <dbReference type="ChEBI" id="CHEBI:195366"/>
        <dbReference type="EC" id="2.1.2.9"/>
    </reaction>
</comment>
<dbReference type="OrthoDB" id="9802815at2"/>
<proteinExistence type="inferred from homology"/>
<dbReference type="CDD" id="cd08646">
    <property type="entry name" value="FMT_core_Met-tRNA-FMT_N"/>
    <property type="match status" value="1"/>
</dbReference>
<dbReference type="EMBL" id="WBKB01000002">
    <property type="protein sequence ID" value="KAB1644083.1"/>
    <property type="molecule type" value="Genomic_DNA"/>
</dbReference>
<dbReference type="Pfam" id="PF02911">
    <property type="entry name" value="Formyl_trans_C"/>
    <property type="match status" value="1"/>
</dbReference>
<gene>
    <name evidence="5" type="primary">fmt</name>
    <name evidence="8" type="ORF">F8O05_04660</name>
</gene>
<dbReference type="Pfam" id="PF00551">
    <property type="entry name" value="Formyl_trans_N"/>
    <property type="match status" value="1"/>
</dbReference>
<comment type="caution">
    <text evidence="8">The sequence shown here is derived from an EMBL/GenBank/DDBJ whole genome shotgun (WGS) entry which is preliminary data.</text>
</comment>
<sequence>MRIAFAGTPDAAVPTLDGLVAAGHEIVAVITREDAPTGRKRRLTPSPVAARAAALELPIIKANRIDAEASAQILALEPELGVVVAYGGLIREPLLTGPTHGWINLHFSQLPKWRGAAPVQRAIMSGEPDSGIAVFQLEAGLDTGPTFVNRAVAIEADETAGELLARLAEAGVKDVLNTVTAIADGSATATPQTGEPTHAAKLETADGKISWQDTAAALHAQIRGVTPDPGAATTWNGERFKIHRVTLAEANDLAPGEVALRERAVLVGCGSGSLQLIEVQPAGKRAMAAVDWLRGVQDEKVTLG</sequence>
<comment type="similarity">
    <text evidence="1 5">Belongs to the Fmt family.</text>
</comment>
<dbReference type="InterPro" id="IPR041711">
    <property type="entry name" value="Met-tRNA-FMT_N"/>
</dbReference>
<reference evidence="8 9" key="1">
    <citation type="submission" date="2019-09" db="EMBL/GenBank/DDBJ databases">
        <title>Phylogeny of genus Pseudoclavibacter and closely related genus.</title>
        <authorList>
            <person name="Li Y."/>
        </authorList>
    </citation>
    <scope>NUCLEOTIDE SEQUENCE [LARGE SCALE GENOMIC DNA]</scope>
    <source>
        <strain evidence="8 9">KCTC 13959</strain>
    </source>
</reference>
<dbReference type="PANTHER" id="PTHR11138">
    <property type="entry name" value="METHIONYL-TRNA FORMYLTRANSFERASE"/>
    <property type="match status" value="1"/>
</dbReference>
<evidence type="ECO:0000313" key="9">
    <source>
        <dbReference type="Proteomes" id="UP000433493"/>
    </source>
</evidence>
<keyword evidence="9" id="KW-1185">Reference proteome</keyword>
<dbReference type="InterPro" id="IPR011034">
    <property type="entry name" value="Formyl_transferase-like_C_sf"/>
</dbReference>
<name>A0A7J5BFD2_9MICO</name>
<keyword evidence="4 5" id="KW-0648">Protein biosynthesis</keyword>
<dbReference type="HAMAP" id="MF_00182">
    <property type="entry name" value="Formyl_trans"/>
    <property type="match status" value="1"/>
</dbReference>
<evidence type="ECO:0000256" key="2">
    <source>
        <dbReference type="ARBA" id="ARBA00012261"/>
    </source>
</evidence>
<dbReference type="InterPro" id="IPR002376">
    <property type="entry name" value="Formyl_transf_N"/>
</dbReference>
<evidence type="ECO:0000259" key="6">
    <source>
        <dbReference type="Pfam" id="PF00551"/>
    </source>
</evidence>
<dbReference type="GO" id="GO:0004479">
    <property type="term" value="F:methionyl-tRNA formyltransferase activity"/>
    <property type="evidence" value="ECO:0007669"/>
    <property type="project" value="UniProtKB-UniRule"/>
</dbReference>
<dbReference type="InterPro" id="IPR005793">
    <property type="entry name" value="Formyl_trans_C"/>
</dbReference>